<dbReference type="SMART" id="SM00388">
    <property type="entry name" value="HisKA"/>
    <property type="match status" value="1"/>
</dbReference>
<dbReference type="Pfam" id="PF02518">
    <property type="entry name" value="HATPase_c"/>
    <property type="match status" value="1"/>
</dbReference>
<dbReference type="SUPFAM" id="SSF55890">
    <property type="entry name" value="Sporulation response regulatory protein Spo0B"/>
    <property type="match status" value="1"/>
</dbReference>
<evidence type="ECO:0000256" key="2">
    <source>
        <dbReference type="ARBA" id="ARBA00022679"/>
    </source>
</evidence>
<comment type="caution">
    <text evidence="6">The sequence shown here is derived from an EMBL/GenBank/DDBJ whole genome shotgun (WGS) entry which is preliminary data.</text>
</comment>
<dbReference type="PANTHER" id="PTHR43547">
    <property type="entry name" value="TWO-COMPONENT HISTIDINE KINASE"/>
    <property type="match status" value="1"/>
</dbReference>
<dbReference type="InterPro" id="IPR039506">
    <property type="entry name" value="SPOB_a"/>
</dbReference>
<dbReference type="GO" id="GO:0000155">
    <property type="term" value="F:phosphorelay sensor kinase activity"/>
    <property type="evidence" value="ECO:0007669"/>
    <property type="project" value="InterPro"/>
</dbReference>
<reference evidence="6" key="1">
    <citation type="journal article" date="2020" name="mSystems">
        <title>Genome- and Community-Level Interaction Insights into Carbon Utilization and Element Cycling Functions of Hydrothermarchaeota in Hydrothermal Sediment.</title>
        <authorList>
            <person name="Zhou Z."/>
            <person name="Liu Y."/>
            <person name="Xu W."/>
            <person name="Pan J."/>
            <person name="Luo Z.H."/>
            <person name="Li M."/>
        </authorList>
    </citation>
    <scope>NUCLEOTIDE SEQUENCE [LARGE SCALE GENOMIC DNA]</scope>
    <source>
        <strain evidence="6">SpSt-587</strain>
    </source>
</reference>
<organism evidence="6">
    <name type="scientific">Archaeoglobus fulgidus</name>
    <dbReference type="NCBI Taxonomy" id="2234"/>
    <lineage>
        <taxon>Archaea</taxon>
        <taxon>Methanobacteriati</taxon>
        <taxon>Methanobacteriota</taxon>
        <taxon>Archaeoglobi</taxon>
        <taxon>Archaeoglobales</taxon>
        <taxon>Archaeoglobaceae</taxon>
        <taxon>Archaeoglobus</taxon>
    </lineage>
</organism>
<sequence length="480" mass="54689">MLGKFIIIMIVLGLPIALLYLVDGMLPINVPLYVSFYILVISSLSLIFSLFLVAIWTGERRLFASFTALTIFIGIVGICTAFSEGFNISGYEEMVLDFVRKISGSELAFLSFLSLHFPLLSFGIWKAGREIVFLRFRDLIVSVAVLIFSGIAIVVANLYSTTEPQIKELFNVMSFADILLIFLYTLLVQIYRETEARAYYLVILGFFSLKFLCDIAIVGSVTTAGIPVVFYALSHVNLFAGMVYLYTRDVRILTYQEIVEEKERVMELYKRVNELQEALSIINRMLRHDVKNKLQIILGYIEIYLAEKDEHYLEKAIQAVEETNQYLNKIRDLERAISTEKSILKPTNIREVVEKVLNFYQIPSNVQGNCYALADEAIYSVIDNIVNNAIKHGKTDRIDVKLSELDGECEIRIIDYGVGIPSEIKRKIFEEKFTLDPKSGSGLGLYVVRKVVERYGGRVWVEDTKPRGATFVLRLKARLQ</sequence>
<feature type="transmembrane region" description="Helical" evidence="4">
    <location>
        <begin position="62"/>
        <end position="83"/>
    </location>
</feature>
<dbReference type="InterPro" id="IPR003661">
    <property type="entry name" value="HisK_dim/P_dom"/>
</dbReference>
<dbReference type="InterPro" id="IPR003594">
    <property type="entry name" value="HATPase_dom"/>
</dbReference>
<keyword evidence="2" id="KW-0808">Transferase</keyword>
<evidence type="ECO:0000259" key="5">
    <source>
        <dbReference type="PROSITE" id="PS50109"/>
    </source>
</evidence>
<dbReference type="CDD" id="cd00075">
    <property type="entry name" value="HATPase"/>
    <property type="match status" value="1"/>
</dbReference>
<dbReference type="Gene3D" id="1.10.287.130">
    <property type="match status" value="1"/>
</dbReference>
<feature type="transmembrane region" description="Helical" evidence="4">
    <location>
        <begin position="5"/>
        <end position="22"/>
    </location>
</feature>
<dbReference type="SUPFAM" id="SSF55874">
    <property type="entry name" value="ATPase domain of HSP90 chaperone/DNA topoisomerase II/histidine kinase"/>
    <property type="match status" value="1"/>
</dbReference>
<evidence type="ECO:0000256" key="3">
    <source>
        <dbReference type="ARBA" id="ARBA00022777"/>
    </source>
</evidence>
<dbReference type="AlphaFoldDB" id="A0A7J3M0I0"/>
<keyword evidence="4" id="KW-0812">Transmembrane</keyword>
<feature type="transmembrane region" description="Helical" evidence="4">
    <location>
        <begin position="139"/>
        <end position="160"/>
    </location>
</feature>
<dbReference type="InterPro" id="IPR016120">
    <property type="entry name" value="Sig_transdc_His_kin_SpoOB"/>
</dbReference>
<accession>A0A7J3M0I0</accession>
<evidence type="ECO:0000256" key="1">
    <source>
        <dbReference type="ARBA" id="ARBA00022553"/>
    </source>
</evidence>
<dbReference type="InterPro" id="IPR036890">
    <property type="entry name" value="HATPase_C_sf"/>
</dbReference>
<keyword evidence="1" id="KW-0597">Phosphoprotein</keyword>
<feature type="transmembrane region" description="Helical" evidence="4">
    <location>
        <begin position="224"/>
        <end position="246"/>
    </location>
</feature>
<gene>
    <name evidence="6" type="ORF">ENT52_01235</name>
</gene>
<dbReference type="PANTHER" id="PTHR43547:SF2">
    <property type="entry name" value="HYBRID SIGNAL TRANSDUCTION HISTIDINE KINASE C"/>
    <property type="match status" value="1"/>
</dbReference>
<dbReference type="Pfam" id="PF14689">
    <property type="entry name" value="SPOB_a"/>
    <property type="match status" value="1"/>
</dbReference>
<dbReference type="SMART" id="SM00387">
    <property type="entry name" value="HATPase_c"/>
    <property type="match status" value="1"/>
</dbReference>
<feature type="transmembrane region" description="Helical" evidence="4">
    <location>
        <begin position="172"/>
        <end position="191"/>
    </location>
</feature>
<evidence type="ECO:0000256" key="4">
    <source>
        <dbReference type="SAM" id="Phobius"/>
    </source>
</evidence>
<dbReference type="Gene3D" id="3.30.565.10">
    <property type="entry name" value="Histidine kinase-like ATPase, C-terminal domain"/>
    <property type="match status" value="1"/>
</dbReference>
<feature type="domain" description="Histidine kinase" evidence="5">
    <location>
        <begin position="285"/>
        <end position="479"/>
    </location>
</feature>
<dbReference type="InterPro" id="IPR005467">
    <property type="entry name" value="His_kinase_dom"/>
</dbReference>
<keyword evidence="4" id="KW-0472">Membrane</keyword>
<feature type="transmembrane region" description="Helical" evidence="4">
    <location>
        <begin position="107"/>
        <end position="127"/>
    </location>
</feature>
<evidence type="ECO:0000313" key="6">
    <source>
        <dbReference type="EMBL" id="HGT82343.1"/>
    </source>
</evidence>
<dbReference type="InterPro" id="IPR004358">
    <property type="entry name" value="Sig_transdc_His_kin-like_C"/>
</dbReference>
<proteinExistence type="predicted"/>
<dbReference type="PROSITE" id="PS50109">
    <property type="entry name" value="HIS_KIN"/>
    <property type="match status" value="1"/>
</dbReference>
<keyword evidence="3 6" id="KW-0418">Kinase</keyword>
<dbReference type="EMBL" id="DSYZ01000027">
    <property type="protein sequence ID" value="HGT82343.1"/>
    <property type="molecule type" value="Genomic_DNA"/>
</dbReference>
<feature type="transmembrane region" description="Helical" evidence="4">
    <location>
        <begin position="198"/>
        <end position="218"/>
    </location>
</feature>
<protein>
    <submittedName>
        <fullName evidence="6">HAMP domain-containing histidine kinase</fullName>
    </submittedName>
</protein>
<keyword evidence="4" id="KW-1133">Transmembrane helix</keyword>
<name>A0A7J3M0I0_ARCFL</name>
<dbReference type="PRINTS" id="PR00344">
    <property type="entry name" value="BCTRLSENSOR"/>
</dbReference>
<feature type="transmembrane region" description="Helical" evidence="4">
    <location>
        <begin position="34"/>
        <end position="55"/>
    </location>
</feature>